<evidence type="ECO:0000256" key="1">
    <source>
        <dbReference type="SAM" id="Phobius"/>
    </source>
</evidence>
<dbReference type="EMBL" id="JAWDGP010005960">
    <property type="protein sequence ID" value="KAK3749122.1"/>
    <property type="molecule type" value="Genomic_DNA"/>
</dbReference>
<feature type="non-terminal residue" evidence="2">
    <location>
        <position position="1"/>
    </location>
</feature>
<keyword evidence="1" id="KW-0812">Transmembrane</keyword>
<accession>A0AAE0YLG6</accession>
<keyword evidence="1" id="KW-0472">Membrane</keyword>
<comment type="caution">
    <text evidence="2">The sequence shown here is derived from an EMBL/GenBank/DDBJ whole genome shotgun (WGS) entry which is preliminary data.</text>
</comment>
<organism evidence="2 3">
    <name type="scientific">Elysia crispata</name>
    <name type="common">lettuce slug</name>
    <dbReference type="NCBI Taxonomy" id="231223"/>
    <lineage>
        <taxon>Eukaryota</taxon>
        <taxon>Metazoa</taxon>
        <taxon>Spiralia</taxon>
        <taxon>Lophotrochozoa</taxon>
        <taxon>Mollusca</taxon>
        <taxon>Gastropoda</taxon>
        <taxon>Heterobranchia</taxon>
        <taxon>Euthyneura</taxon>
        <taxon>Panpulmonata</taxon>
        <taxon>Sacoglossa</taxon>
        <taxon>Placobranchoidea</taxon>
        <taxon>Plakobranchidae</taxon>
        <taxon>Elysia</taxon>
    </lineage>
</organism>
<feature type="transmembrane region" description="Helical" evidence="1">
    <location>
        <begin position="140"/>
        <end position="161"/>
    </location>
</feature>
<reference evidence="2" key="1">
    <citation type="journal article" date="2023" name="G3 (Bethesda)">
        <title>A reference genome for the long-term kleptoplast-retaining sea slug Elysia crispata morphotype clarki.</title>
        <authorList>
            <person name="Eastman K.E."/>
            <person name="Pendleton A.L."/>
            <person name="Shaikh M.A."/>
            <person name="Suttiyut T."/>
            <person name="Ogas R."/>
            <person name="Tomko P."/>
            <person name="Gavelis G."/>
            <person name="Widhalm J.R."/>
            <person name="Wisecaver J.H."/>
        </authorList>
    </citation>
    <scope>NUCLEOTIDE SEQUENCE</scope>
    <source>
        <strain evidence="2">ECLA1</strain>
    </source>
</reference>
<gene>
    <name evidence="2" type="ORF">RRG08_057106</name>
</gene>
<evidence type="ECO:0000313" key="3">
    <source>
        <dbReference type="Proteomes" id="UP001283361"/>
    </source>
</evidence>
<proteinExistence type="predicted"/>
<keyword evidence="3" id="KW-1185">Reference proteome</keyword>
<keyword evidence="1" id="KW-1133">Transmembrane helix</keyword>
<name>A0AAE0YLG6_9GAST</name>
<sequence>KIELLSFQSSFKENEDFLVAGEDTTVIQFEVSGNNSVHSFDGKNGPQFYFTTTDMVSHEGCLGFDPDTGSCTKRTGVNDACSCEMKTSNKYWLSYSKTATLDTSRATVYLLWPGTPDLRSDNYTFPEIKASFGVTEYIKLFIGVGIVFLLATVAGVGVMCYNRTGGAEARNINAQGQVLAVVKTQMETEHQKETVEKQQQADDEIQNLHTSQNTVSSQTDATFVSSQAFAKPINRMSSD</sequence>
<dbReference type="Proteomes" id="UP001283361">
    <property type="component" value="Unassembled WGS sequence"/>
</dbReference>
<protein>
    <submittedName>
        <fullName evidence="2">Uncharacterized protein</fullName>
    </submittedName>
</protein>
<dbReference type="AlphaFoldDB" id="A0AAE0YLG6"/>
<evidence type="ECO:0000313" key="2">
    <source>
        <dbReference type="EMBL" id="KAK3749122.1"/>
    </source>
</evidence>